<evidence type="ECO:0000256" key="1">
    <source>
        <dbReference type="SAM" id="MobiDB-lite"/>
    </source>
</evidence>
<keyword evidence="5" id="KW-1185">Reference proteome</keyword>
<dbReference type="InterPro" id="IPR008757">
    <property type="entry name" value="Peptidase_M6-like_domain"/>
</dbReference>
<evidence type="ECO:0000313" key="4">
    <source>
        <dbReference type="EMBL" id="NJQ08379.1"/>
    </source>
</evidence>
<proteinExistence type="predicted"/>
<keyword evidence="4" id="KW-0482">Metalloprotease</keyword>
<accession>A0A7X6D546</accession>
<reference evidence="4 5" key="1">
    <citation type="submission" date="2020-03" db="EMBL/GenBank/DDBJ databases">
        <title>Draft genome of Streptomyces sp. ventii, isolated from the Axial Seamount in the Pacific Ocean, and resequencing of the two type strains Streptomyces lonarensis strain NCL 716 and Streptomyces bohaiensis strain 11A07.</title>
        <authorList>
            <person name="Loughran R.M."/>
            <person name="Pfannmuller K.M."/>
            <person name="Wasson B.J."/>
            <person name="Deadmond M.C."/>
            <person name="Paddock B.E."/>
            <person name="Koyack M.J."/>
            <person name="Gallegos D.A."/>
            <person name="Mitchell E.A."/>
            <person name="Ushijima B."/>
            <person name="Saw J.H."/>
            <person name="Mcphail K.L."/>
            <person name="Videau P."/>
        </authorList>
    </citation>
    <scope>NUCLEOTIDE SEQUENCE [LARGE SCALE GENOMIC DNA]</scope>
    <source>
        <strain evidence="4 5">NCL716</strain>
    </source>
</reference>
<evidence type="ECO:0000259" key="3">
    <source>
        <dbReference type="Pfam" id="PF20774"/>
    </source>
</evidence>
<keyword evidence="4" id="KW-0645">Protease</keyword>
<sequence>MRGRTESWLGGARCAIQKRRRSGRLLLSFRACSVLLWCHCVRFLSALSLIAQEDCPQVNRSLRSRTRSSRAVAAAGVIALGATLLGTAGTAHAVPDVDHENSAHSAAPAPRSEAPDHLENPLDEKRVALKQEAQSRLITGQARPRSENGSEVVELADGEFAEVATVGTDRIFTILVEFGDEIHPEFGGDPGPLANQIEEPDRAVDNTTIWQPDFDRAHFEELYFGDDPDRDSVKQYFENQSSGRYSIEGHVTDWVKVDYNEARYGNTACGSNVCRSVWEVVSDGVDAWYEDQLARGLSRTEIEAILAEYDVKDRYDHNNNGDFNEPDGYIDHFQIVHAGEDASAGGGAQGDDAIWAHRWFAFYDLAGQVGPEGNLAGGTRIGETDFWVGDYTIQPENGGVGVFAHEFAHDLGLPDLYDTAGGENGTTFWSAMSSGSWLGYGDGTIGAVPNEMGAWEKLQLGWLDHATAKAATSSVHRIGSAGLTYPEGERKPLKGKQALIVELPEKEVTREVVAPAQGESQWWSGSGNGLENTLTRTVDLTGAETAALELTGWWEIEEDYDFLYVEARAGDGGWTVLDGTADGAALPRDGADRPALHGASGGHAELVYPLDAFAGAPVELRFRYLTDVAVADTGFTADAITVTADGETVFSDDAESGEGDWAVAGFSVIGGSITSTHEQFYIVENRQYTGYDRTLERGPYNFGFLDTRPDWVEHFSFRPGMLVWLWDTSQNDNNTSVHPGRGLILPVDAHAKPDRWADGSIMRNRFQSRDATFGWRPVERLTIHANGEPTTLRAKPGNPVFDDRRGTYWYEENPGNSVIVPDTNTKISVLTELPFDDAITVLVSASR</sequence>
<dbReference type="Pfam" id="PF20774">
    <property type="entry name" value="InhA-like_VEG"/>
    <property type="match status" value="1"/>
</dbReference>
<dbReference type="Proteomes" id="UP000578686">
    <property type="component" value="Unassembled WGS sequence"/>
</dbReference>
<dbReference type="Pfam" id="PF20773">
    <property type="entry name" value="InhA-like_MAM"/>
    <property type="match status" value="1"/>
</dbReference>
<gene>
    <name evidence="4" type="ORF">HCN56_23075</name>
</gene>
<dbReference type="EMBL" id="JAAVJD010000293">
    <property type="protein sequence ID" value="NJQ08379.1"/>
    <property type="molecule type" value="Genomic_DNA"/>
</dbReference>
<organism evidence="4 5">
    <name type="scientific">Streptomyces lonarensis</name>
    <dbReference type="NCBI Taxonomy" id="700599"/>
    <lineage>
        <taxon>Bacteria</taxon>
        <taxon>Bacillati</taxon>
        <taxon>Actinomycetota</taxon>
        <taxon>Actinomycetes</taxon>
        <taxon>Kitasatosporales</taxon>
        <taxon>Streptomycetaceae</taxon>
        <taxon>Streptomyces</taxon>
    </lineage>
</organism>
<dbReference type="AlphaFoldDB" id="A0A7X6D546"/>
<dbReference type="PIRSF" id="PIRSF007519">
    <property type="entry name" value="Protease_InhA"/>
    <property type="match status" value="1"/>
</dbReference>
<feature type="region of interest" description="Disordered" evidence="1">
    <location>
        <begin position="99"/>
        <end position="119"/>
    </location>
</feature>
<dbReference type="NCBIfam" id="TIGR03296">
    <property type="entry name" value="M6dom_TIGR03296"/>
    <property type="match status" value="1"/>
</dbReference>
<dbReference type="PANTHER" id="PTHR41775">
    <property type="entry name" value="SECRETED PROTEIN-RELATED"/>
    <property type="match status" value="1"/>
</dbReference>
<dbReference type="GO" id="GO:0008237">
    <property type="term" value="F:metallopeptidase activity"/>
    <property type="evidence" value="ECO:0007669"/>
    <property type="project" value="UniProtKB-KW"/>
</dbReference>
<dbReference type="GO" id="GO:0006508">
    <property type="term" value="P:proteolysis"/>
    <property type="evidence" value="ECO:0007669"/>
    <property type="project" value="UniProtKB-KW"/>
</dbReference>
<dbReference type="Pfam" id="PF05547">
    <property type="entry name" value="Peptidase_M6"/>
    <property type="match status" value="1"/>
</dbReference>
<keyword evidence="4" id="KW-0378">Hydrolase</keyword>
<dbReference type="InterPro" id="IPR048665">
    <property type="entry name" value="InhA-like_VEG"/>
</dbReference>
<evidence type="ECO:0000259" key="2">
    <source>
        <dbReference type="Pfam" id="PF05547"/>
    </source>
</evidence>
<dbReference type="InterPro" id="IPR012300">
    <property type="entry name" value="Pept_M6_InhA"/>
</dbReference>
<dbReference type="PANTHER" id="PTHR41775:SF1">
    <property type="entry name" value="PEPTIDASE M6-LIKE DOMAIN-CONTAINING PROTEIN"/>
    <property type="match status" value="1"/>
</dbReference>
<dbReference type="SUPFAM" id="SSF55486">
    <property type="entry name" value="Metalloproteases ('zincins'), catalytic domain"/>
    <property type="match status" value="1"/>
</dbReference>
<protein>
    <submittedName>
        <fullName evidence="4">M6 family metalloprotease domain-containing protein</fullName>
    </submittedName>
</protein>
<feature type="domain" description="Immune inhibitor A-like metallopeptidase VEG" evidence="3">
    <location>
        <begin position="676"/>
        <end position="832"/>
    </location>
</feature>
<feature type="domain" description="Peptidase M6-like" evidence="2">
    <location>
        <begin position="162"/>
        <end position="462"/>
    </location>
</feature>
<evidence type="ECO:0000313" key="5">
    <source>
        <dbReference type="Proteomes" id="UP000578686"/>
    </source>
</evidence>
<comment type="caution">
    <text evidence="4">The sequence shown here is derived from an EMBL/GenBank/DDBJ whole genome shotgun (WGS) entry which is preliminary data.</text>
</comment>
<name>A0A7X6D546_9ACTN</name>